<evidence type="ECO:0000313" key="2">
    <source>
        <dbReference type="EMBL" id="AMY25697.1"/>
    </source>
</evidence>
<keyword evidence="1" id="KW-0812">Transmembrane</keyword>
<reference evidence="2 3" key="1">
    <citation type="journal article" date="2016" name="Genome Announc.">
        <title>Complete Genome and Plasmid Sequences for Rhodococcus fascians D188 and Draft Sequences for Rhodococcus Isolates PBTS 1 and PBTS 2.</title>
        <authorList>
            <person name="Stamler R.A."/>
            <person name="Vereecke D."/>
            <person name="Zhang Y."/>
            <person name="Schilkey F."/>
            <person name="Devitt N."/>
            <person name="Randall J.J."/>
        </authorList>
    </citation>
    <scope>NUCLEOTIDE SEQUENCE [LARGE SCALE GENOMIC DNA]</scope>
    <source>
        <strain evidence="2 3">PBTS2</strain>
    </source>
</reference>
<keyword evidence="1" id="KW-1133">Transmembrane helix</keyword>
<organism evidence="2 3">
    <name type="scientific">Rhodococcoides fascians</name>
    <name type="common">Rhodococcus fascians</name>
    <dbReference type="NCBI Taxonomy" id="1828"/>
    <lineage>
        <taxon>Bacteria</taxon>
        <taxon>Bacillati</taxon>
        <taxon>Actinomycetota</taxon>
        <taxon>Actinomycetes</taxon>
        <taxon>Mycobacteriales</taxon>
        <taxon>Nocardiaceae</taxon>
        <taxon>Rhodococcoides</taxon>
    </lineage>
</organism>
<keyword evidence="1" id="KW-0472">Membrane</keyword>
<reference evidence="3" key="2">
    <citation type="submission" date="2016-04" db="EMBL/GenBank/DDBJ databases">
        <title>Complete Genome and Plasmid Sequences for Rhodococcus fascians D188 and Draft Sequences for Rhodococcus spp. Isolates PBTS 1 and PBTS 2.</title>
        <authorList>
            <person name="Stamer R."/>
            <person name="Vereecke D."/>
            <person name="Zhang Y."/>
            <person name="Schilkey F."/>
            <person name="Devitt N."/>
            <person name="Randall J."/>
        </authorList>
    </citation>
    <scope>NUCLEOTIDE SEQUENCE [LARGE SCALE GENOMIC DNA]</scope>
    <source>
        <strain evidence="3">PBTS2</strain>
    </source>
</reference>
<dbReference type="PATRIC" id="fig|1653479.3.peg.4478"/>
<gene>
    <name evidence="2" type="ORF">A3Q41_04423</name>
</gene>
<sequence length="50" mass="5205">MTPMETTDADTARVETALLEGQWAGRIVASGFVALATGLSWMFAASAMIG</sequence>
<dbReference type="KEGG" id="rhs:A3Q41_04423"/>
<dbReference type="RefSeq" id="WP_155288446.1">
    <property type="nucleotide sequence ID" value="NZ_CAKKLU010000008.1"/>
</dbReference>
<feature type="transmembrane region" description="Helical" evidence="1">
    <location>
        <begin position="27"/>
        <end position="49"/>
    </location>
</feature>
<dbReference type="Proteomes" id="UP000076038">
    <property type="component" value="Chromosome"/>
</dbReference>
<evidence type="ECO:0000256" key="1">
    <source>
        <dbReference type="SAM" id="Phobius"/>
    </source>
</evidence>
<keyword evidence="3" id="KW-1185">Reference proteome</keyword>
<dbReference type="AlphaFoldDB" id="A0A143QTG9"/>
<proteinExistence type="predicted"/>
<dbReference type="OrthoDB" id="4480870at2"/>
<accession>A0A143QTG9</accession>
<dbReference type="EMBL" id="CP015220">
    <property type="protein sequence ID" value="AMY25697.1"/>
    <property type="molecule type" value="Genomic_DNA"/>
</dbReference>
<evidence type="ECO:0000313" key="3">
    <source>
        <dbReference type="Proteomes" id="UP000076038"/>
    </source>
</evidence>
<dbReference type="GeneID" id="93554593"/>
<name>A0A143QTG9_RHOFA</name>
<protein>
    <submittedName>
        <fullName evidence="2">Uncharacterized protein</fullName>
    </submittedName>
</protein>